<proteinExistence type="inferred from homology"/>
<dbReference type="CDD" id="cd00854">
    <property type="entry name" value="NagA"/>
    <property type="match status" value="1"/>
</dbReference>
<dbReference type="STRING" id="1471761.B0W44_10055"/>
<keyword evidence="6 9" id="KW-0119">Carbohydrate metabolism</keyword>
<evidence type="ECO:0000256" key="5">
    <source>
        <dbReference type="ARBA" id="ARBA00022801"/>
    </source>
</evidence>
<dbReference type="InterPro" id="IPR006680">
    <property type="entry name" value="Amidohydro-rel"/>
</dbReference>
<dbReference type="KEGG" id="ntr:B0W44_10055"/>
<comment type="pathway">
    <text evidence="8">Amino-sugar metabolism; N-acetylneuraminate degradation; D-fructose 6-phosphate from N-acetylneuraminate: step 4/5.</text>
</comment>
<evidence type="ECO:0000256" key="6">
    <source>
        <dbReference type="ARBA" id="ARBA00023277"/>
    </source>
</evidence>
<evidence type="ECO:0000313" key="15">
    <source>
        <dbReference type="Proteomes" id="UP000188603"/>
    </source>
</evidence>
<reference evidence="14 15" key="1">
    <citation type="journal article" date="2015" name="Int. J. Syst. Evol. Microbiol.">
        <title>Novibacillus thermophilus gen. nov., sp. nov., a Gram-staining-negative and moderately thermophilic member of the family Thermoactinomycetaceae.</title>
        <authorList>
            <person name="Yang G."/>
            <person name="Chen J."/>
            <person name="Zhou S."/>
        </authorList>
    </citation>
    <scope>NUCLEOTIDE SEQUENCE [LARGE SCALE GENOMIC DNA]</scope>
    <source>
        <strain evidence="14 15">SG-1</strain>
    </source>
</reference>
<dbReference type="InterPro" id="IPR011059">
    <property type="entry name" value="Metal-dep_hydrolase_composite"/>
</dbReference>
<feature type="binding site" evidence="12">
    <location>
        <position position="220"/>
    </location>
    <ligand>
        <name>Zn(2+)</name>
        <dbReference type="ChEBI" id="CHEBI:29105"/>
    </ligand>
</feature>
<dbReference type="Gene3D" id="3.20.20.140">
    <property type="entry name" value="Metal-dependent hydrolases"/>
    <property type="match status" value="1"/>
</dbReference>
<evidence type="ECO:0000256" key="3">
    <source>
        <dbReference type="ARBA" id="ARBA00018029"/>
    </source>
</evidence>
<protein>
    <recommendedName>
        <fullName evidence="3">N-acetylglucosamine-6-phosphate deacetylase</fullName>
        <ecNumber evidence="2">3.5.1.25</ecNumber>
    </recommendedName>
</protein>
<evidence type="ECO:0000256" key="4">
    <source>
        <dbReference type="ARBA" id="ARBA00022723"/>
    </source>
</evidence>
<dbReference type="SUPFAM" id="SSF51556">
    <property type="entry name" value="Metallo-dependent hydrolases"/>
    <property type="match status" value="1"/>
</dbReference>
<feature type="binding site" evidence="11">
    <location>
        <position position="231"/>
    </location>
    <ligand>
        <name>substrate</name>
    </ligand>
</feature>
<dbReference type="EC" id="3.5.1.25" evidence="2"/>
<dbReference type="InterPro" id="IPR003764">
    <property type="entry name" value="GlcNAc_6-P_deAcase"/>
</dbReference>
<feature type="binding site" evidence="12">
    <location>
        <position position="133"/>
    </location>
    <ligand>
        <name>Zn(2+)</name>
        <dbReference type="ChEBI" id="CHEBI:29105"/>
    </ligand>
</feature>
<evidence type="ECO:0000259" key="13">
    <source>
        <dbReference type="Pfam" id="PF01979"/>
    </source>
</evidence>
<dbReference type="Proteomes" id="UP000188603">
    <property type="component" value="Chromosome"/>
</dbReference>
<feature type="active site" description="Proton donor/acceptor" evidence="10">
    <location>
        <position position="278"/>
    </location>
</feature>
<dbReference type="Pfam" id="PF01979">
    <property type="entry name" value="Amidohydro_1"/>
    <property type="match status" value="1"/>
</dbReference>
<keyword evidence="5 9" id="KW-0378">Hydrolase</keyword>
<name>A0A1U9K7R2_9BACL</name>
<comment type="cofactor">
    <cofactor evidence="12">
        <name>a divalent metal cation</name>
        <dbReference type="ChEBI" id="CHEBI:60240"/>
    </cofactor>
    <text evidence="12">Binds 1 divalent metal cation per subunit.</text>
</comment>
<dbReference type="PIRSF" id="PIRSF038994">
    <property type="entry name" value="NagA"/>
    <property type="match status" value="1"/>
</dbReference>
<dbReference type="GO" id="GO:0046872">
    <property type="term" value="F:metal ion binding"/>
    <property type="evidence" value="ECO:0007669"/>
    <property type="project" value="UniProtKB-KW"/>
</dbReference>
<sequence>MVADAQTVLRGRIVLEDGILEDGIVAFRGETIQYVGPPLTEYTQSDDLVQTDGYIWPGLIDLHVHGAGGCDVMDATPDAIETISRTLGRYGVTGFLATTVTGEKRQLERAMENVVQQAPYVQNGAEVLGIHLEGPWICPERCGAQNPEFIVDPEPEDAEWAMQHSEGTLRIVTIAPERPGAMETIRALVDKGVIVSVGHSDATYEETVAAAEAGATHLTHCFNGMRGLHHREPGVVGAGLEDDRFCLELIADGYHVHPGAIRLLLKAKGPDGVMLISDGMRAVGMPEGEYELGGLPVISDGETVRLENGALAGSLLTLDAAVRNVVEYGKAPLYQAVKMASLTPAKRIGVDGEMGSIREGKLADLVVVDEQCRVQRVWSKGKEIYTGNDQTK</sequence>
<comment type="catalytic activity">
    <reaction evidence="7">
        <text>N-acetyl-D-glucosamine 6-phosphate + H2O = D-glucosamine 6-phosphate + acetate</text>
        <dbReference type="Rhea" id="RHEA:22936"/>
        <dbReference type="ChEBI" id="CHEBI:15377"/>
        <dbReference type="ChEBI" id="CHEBI:30089"/>
        <dbReference type="ChEBI" id="CHEBI:57513"/>
        <dbReference type="ChEBI" id="CHEBI:58725"/>
        <dbReference type="EC" id="3.5.1.25"/>
    </reaction>
</comment>
<dbReference type="RefSeq" id="WP_077719921.1">
    <property type="nucleotide sequence ID" value="NZ_CP019699.1"/>
</dbReference>
<dbReference type="PANTHER" id="PTHR11113">
    <property type="entry name" value="N-ACETYLGLUCOSAMINE-6-PHOSPHATE DEACETYLASE"/>
    <property type="match status" value="1"/>
</dbReference>
<evidence type="ECO:0000256" key="12">
    <source>
        <dbReference type="PIRSR" id="PIRSR038994-3"/>
    </source>
</evidence>
<feature type="binding site" evidence="11">
    <location>
        <position position="144"/>
    </location>
    <ligand>
        <name>substrate</name>
    </ligand>
</feature>
<dbReference type="PANTHER" id="PTHR11113:SF14">
    <property type="entry name" value="N-ACETYLGLUCOSAMINE-6-PHOSPHATE DEACETYLASE"/>
    <property type="match status" value="1"/>
</dbReference>
<feature type="domain" description="Amidohydrolase-related" evidence="13">
    <location>
        <begin position="54"/>
        <end position="383"/>
    </location>
</feature>
<evidence type="ECO:0000256" key="10">
    <source>
        <dbReference type="PIRSR" id="PIRSR038994-1"/>
    </source>
</evidence>
<dbReference type="SUPFAM" id="SSF51338">
    <property type="entry name" value="Composite domain of metallo-dependent hydrolases"/>
    <property type="match status" value="1"/>
</dbReference>
<dbReference type="OrthoDB" id="9776488at2"/>
<feature type="binding site" evidence="12">
    <location>
        <position position="199"/>
    </location>
    <ligand>
        <name>Zn(2+)</name>
        <dbReference type="ChEBI" id="CHEBI:29105"/>
    </ligand>
</feature>
<evidence type="ECO:0000256" key="7">
    <source>
        <dbReference type="ARBA" id="ARBA00047647"/>
    </source>
</evidence>
<evidence type="ECO:0000256" key="11">
    <source>
        <dbReference type="PIRSR" id="PIRSR038994-2"/>
    </source>
</evidence>
<evidence type="ECO:0000256" key="9">
    <source>
        <dbReference type="PIRNR" id="PIRNR038994"/>
    </source>
</evidence>
<keyword evidence="4 12" id="KW-0479">Metal-binding</keyword>
<gene>
    <name evidence="14" type="ORF">B0W44_10055</name>
</gene>
<accession>A0A1U9K7R2</accession>
<evidence type="ECO:0000313" key="14">
    <source>
        <dbReference type="EMBL" id="AQS56060.1"/>
    </source>
</evidence>
<feature type="binding site" evidence="11">
    <location>
        <position position="255"/>
    </location>
    <ligand>
        <name>substrate</name>
    </ligand>
</feature>
<evidence type="ECO:0000256" key="2">
    <source>
        <dbReference type="ARBA" id="ARBA00011899"/>
    </source>
</evidence>
<organism evidence="14 15">
    <name type="scientific">Novibacillus thermophilus</name>
    <dbReference type="NCBI Taxonomy" id="1471761"/>
    <lineage>
        <taxon>Bacteria</taxon>
        <taxon>Bacillati</taxon>
        <taxon>Bacillota</taxon>
        <taxon>Bacilli</taxon>
        <taxon>Bacillales</taxon>
        <taxon>Thermoactinomycetaceae</taxon>
        <taxon>Novibacillus</taxon>
    </lineage>
</organism>
<dbReference type="FunFam" id="3.20.20.140:FF:000004">
    <property type="entry name" value="N-acetylglucosamine-6-phosphate deacetylase"/>
    <property type="match status" value="1"/>
</dbReference>
<feature type="binding site" evidence="11">
    <location>
        <begin position="223"/>
        <end position="224"/>
    </location>
    <ligand>
        <name>substrate</name>
    </ligand>
</feature>
<keyword evidence="15" id="KW-1185">Reference proteome</keyword>
<dbReference type="GO" id="GO:0008448">
    <property type="term" value="F:N-acetylglucosamine-6-phosphate deacetylase activity"/>
    <property type="evidence" value="ECO:0007669"/>
    <property type="project" value="UniProtKB-EC"/>
</dbReference>
<feature type="binding site" evidence="11">
    <location>
        <begin position="311"/>
        <end position="313"/>
    </location>
    <ligand>
        <name>substrate</name>
    </ligand>
</feature>
<dbReference type="GO" id="GO:0006046">
    <property type="term" value="P:N-acetylglucosamine catabolic process"/>
    <property type="evidence" value="ECO:0007669"/>
    <property type="project" value="TreeGrafter"/>
</dbReference>
<dbReference type="AlphaFoldDB" id="A0A1U9K7R2"/>
<evidence type="ECO:0000256" key="1">
    <source>
        <dbReference type="ARBA" id="ARBA00010716"/>
    </source>
</evidence>
<dbReference type="InterPro" id="IPR032466">
    <property type="entry name" value="Metal_Hydrolase"/>
</dbReference>
<comment type="similarity">
    <text evidence="1 9">Belongs to the metallo-dependent hydrolases superfamily. NagA family.</text>
</comment>
<dbReference type="EMBL" id="CP019699">
    <property type="protein sequence ID" value="AQS56060.1"/>
    <property type="molecule type" value="Genomic_DNA"/>
</dbReference>
<evidence type="ECO:0000256" key="8">
    <source>
        <dbReference type="ARBA" id="ARBA00060590"/>
    </source>
</evidence>
<dbReference type="Gene3D" id="2.30.40.10">
    <property type="entry name" value="Urease, subunit C, domain 1"/>
    <property type="match status" value="1"/>
</dbReference>
<dbReference type="NCBIfam" id="TIGR00221">
    <property type="entry name" value="nagA"/>
    <property type="match status" value="1"/>
</dbReference>